<dbReference type="PANTHER" id="PTHR38812">
    <property type="entry name" value="MU-LIKE PROPHAGE FLUMU PROTEIN GP42"/>
    <property type="match status" value="1"/>
</dbReference>
<feature type="transmembrane region" description="Helical" evidence="3">
    <location>
        <begin position="652"/>
        <end position="674"/>
    </location>
</feature>
<accession>A0A0M3LNI8</accession>
<keyword evidence="3" id="KW-0472">Membrane</keyword>
<organism evidence="5 6">
    <name type="scientific">Mannheimia phage vB_MhM_535AP1</name>
    <dbReference type="NCBI Taxonomy" id="1572740"/>
    <lineage>
        <taxon>Viruses</taxon>
        <taxon>Duplodnaviria</taxon>
        <taxon>Heunggongvirae</taxon>
        <taxon>Uroviricota</taxon>
        <taxon>Caudoviricetes</taxon>
        <taxon>Peduoviridae</taxon>
        <taxon>Baylorvirus</taxon>
        <taxon>Baylorvirus PHL101</taxon>
    </lineage>
</organism>
<name>A0A0M3LNI8_9CAUD</name>
<protein>
    <submittedName>
        <fullName evidence="5">Tail protein T</fullName>
    </submittedName>
</protein>
<evidence type="ECO:0000256" key="1">
    <source>
        <dbReference type="ARBA" id="ARBA00022465"/>
    </source>
</evidence>
<evidence type="ECO:0000259" key="4">
    <source>
        <dbReference type="Pfam" id="PF20155"/>
    </source>
</evidence>
<feature type="transmembrane region" description="Helical" evidence="3">
    <location>
        <begin position="519"/>
        <end position="544"/>
    </location>
</feature>
<evidence type="ECO:0000256" key="3">
    <source>
        <dbReference type="SAM" id="Phobius"/>
    </source>
</evidence>
<dbReference type="Pfam" id="PF20155">
    <property type="entry name" value="TMP_3"/>
    <property type="match status" value="1"/>
</dbReference>
<feature type="coiled-coil region" evidence="2">
    <location>
        <begin position="25"/>
        <end position="103"/>
    </location>
</feature>
<keyword evidence="1" id="KW-1245">Viral tail assembly</keyword>
<evidence type="ECO:0000313" key="6">
    <source>
        <dbReference type="Proteomes" id="UP000228741"/>
    </source>
</evidence>
<dbReference type="InterPro" id="IPR053058">
    <property type="entry name" value="Mulikevirus_tape_measure"/>
</dbReference>
<keyword evidence="3" id="KW-0812">Transmembrane</keyword>
<keyword evidence="3" id="KW-1133">Transmembrane helix</keyword>
<feature type="transmembrane region" description="Helical" evidence="3">
    <location>
        <begin position="625"/>
        <end position="646"/>
    </location>
</feature>
<reference evidence="5 6" key="1">
    <citation type="journal article" date="2015" name="BMC Microbiol.">
        <title>Comparative analysis of multiple inducible phages from Mannheimia haemolytica.</title>
        <authorList>
            <person name="Niu Y.D."/>
            <person name="Cook S.R."/>
            <person name="Wang J."/>
            <person name="Klima C.L."/>
            <person name="Hsu Y.H."/>
            <person name="Kropinski A.M."/>
            <person name="Turner D."/>
            <person name="McAllister T.A."/>
        </authorList>
    </citation>
    <scope>NUCLEOTIDE SEQUENCE [LARGE SCALE GENOMIC DNA]</scope>
</reference>
<evidence type="ECO:0000313" key="5">
    <source>
        <dbReference type="EMBL" id="AJA72887.1"/>
    </source>
</evidence>
<evidence type="ECO:0000256" key="2">
    <source>
        <dbReference type="SAM" id="Coils"/>
    </source>
</evidence>
<keyword evidence="2" id="KW-0175">Coiled coil</keyword>
<keyword evidence="1" id="KW-1188">Viral release from host cell</keyword>
<dbReference type="GO" id="GO:0098003">
    <property type="term" value="P:viral tail assembly"/>
    <property type="evidence" value="ECO:0007669"/>
    <property type="project" value="UniProtKB-KW"/>
</dbReference>
<dbReference type="PANTHER" id="PTHR38812:SF2">
    <property type="entry name" value="MU-LIKE PROPHAGE FLUMU PROTEIN GP42"/>
    <property type="match status" value="1"/>
</dbReference>
<gene>
    <name evidence="5" type="ORF">535AP1_14</name>
</gene>
<dbReference type="EMBL" id="KP137432">
    <property type="protein sequence ID" value="AJA72887.1"/>
    <property type="molecule type" value="Genomic_DNA"/>
</dbReference>
<dbReference type="Proteomes" id="UP000228741">
    <property type="component" value="Segment"/>
</dbReference>
<feature type="domain" description="Tape measure protein N-terminal" evidence="4">
    <location>
        <begin position="264"/>
        <end position="442"/>
    </location>
</feature>
<feature type="coiled-coil region" evidence="2">
    <location>
        <begin position="188"/>
        <end position="215"/>
    </location>
</feature>
<dbReference type="InterPro" id="IPR013491">
    <property type="entry name" value="Tape_meas_N"/>
</dbReference>
<sequence length="970" mass="106822">MSNNLKIQVVLSALDKLTAPFKSVVKQTEKLSQSLKVQRDELKALEKTQSKMQSFKKMDDSIKKSNETILKQTKHLDNLKNKISQMKNERIELKVKMDAKKREFQQITKGGSAWSARAAFLDKDFEKMQREYEKLGASISSVSRKRTEENRALKDSRHQQAKQLLYFRSLRRELRASGINIKAFAQSETNLTDKIAKANQLIDQQKAKLEKLNAVKARNEKYWATVEKVKNTSERLHNLGQRSMISGAAISAPVVGLGKGVVGMAQTAGKFEQFNAILEVTEGSAEKAKQSFDWVKQFAVDTPSNLDEAMEAFVKLRAYGLDPTNGLLQTLGDTGAAMGKPVMQAVEAIADALTGENERLKEFGIKGSVVKGTNIIEYAYTDKLGKQQVAKVNKNNRKEIEQTLTRIFNEKYAGAMEKQAKTLVGIWAKIEDYWTNFQMQVMESGAFDWIKNKLQWVLDSLDKMAENGELQKWAEDVGAVIQETVQGLWAFGEKIIEVVKWLASLARENKGLIATFVKWSAILGSSLTVLGAFAVVASFALYPVARLALGIGKFTGASTLLNKALFDSNDKFRLFNKSLYSSGTTAAFVKSKFNQLATLPNVLGSSFNKLGGGIKMLIPQLKTKVFWLNMLKGILGKLWSAIRFIFSPLKLLLGIFSPIGLAITAISVAGVALYRNWEKVRAFFGGFLQGLSKGLAPVLERFKPLGKLFETISNWVKSTFKWLSDLLTPADKTSESLDKASSAGEKFGLALAGAIDLVTSPVQWLVDQFKWISENMPSWDTIGEGVKKAATAIVPTEHAKQITKTAEMSNNMYDPNYTPPQLEQKWIGGLVGNGKGRGFATGGYTGNGGKYEPAGIVHKGEYVMTKEATARLGVANLNRLNYGKVAGLTALASSVAFAQPMPAVKIDSRPPLTASQPSPTVAPVSQNIHITINATGGQDPQAIARLVAMELEKQQRQAQARARSSLRDRG</sequence>
<proteinExistence type="predicted"/>